<reference evidence="9 10" key="1">
    <citation type="submission" date="2020-06" db="EMBL/GenBank/DDBJ databases">
        <title>NJ-3-1, isolated from saline soil.</title>
        <authorList>
            <person name="Cui H.L."/>
            <person name="Shi X."/>
        </authorList>
    </citation>
    <scope>NUCLEOTIDE SEQUENCE [LARGE SCALE GENOMIC DNA]</scope>
    <source>
        <strain evidence="9 10">NJ-3-1</strain>
    </source>
</reference>
<keyword evidence="3" id="KW-1003">Cell membrane</keyword>
<keyword evidence="2 7" id="KW-0813">Transport</keyword>
<evidence type="ECO:0000256" key="3">
    <source>
        <dbReference type="ARBA" id="ARBA00022475"/>
    </source>
</evidence>
<evidence type="ECO:0000313" key="10">
    <source>
        <dbReference type="Proteomes" id="UP000509626"/>
    </source>
</evidence>
<evidence type="ECO:0000256" key="4">
    <source>
        <dbReference type="ARBA" id="ARBA00022692"/>
    </source>
</evidence>
<dbReference type="Pfam" id="PF00528">
    <property type="entry name" value="BPD_transp_1"/>
    <property type="match status" value="1"/>
</dbReference>
<evidence type="ECO:0000256" key="7">
    <source>
        <dbReference type="RuleBase" id="RU363032"/>
    </source>
</evidence>
<dbReference type="OrthoDB" id="312811at2157"/>
<dbReference type="KEGG" id="halu:HUG12_06605"/>
<dbReference type="PANTHER" id="PTHR43386:SF1">
    <property type="entry name" value="D,D-DIPEPTIDE TRANSPORT SYSTEM PERMEASE PROTEIN DDPC-RELATED"/>
    <property type="match status" value="1"/>
</dbReference>
<protein>
    <submittedName>
        <fullName evidence="9">ABC transporter permease</fullName>
    </submittedName>
</protein>
<dbReference type="Pfam" id="PF12911">
    <property type="entry name" value="OppC_N"/>
    <property type="match status" value="1"/>
</dbReference>
<evidence type="ECO:0000256" key="2">
    <source>
        <dbReference type="ARBA" id="ARBA00022448"/>
    </source>
</evidence>
<comment type="similarity">
    <text evidence="7">Belongs to the binding-protein-dependent transport system permease family.</text>
</comment>
<dbReference type="CDD" id="cd06261">
    <property type="entry name" value="TM_PBP2"/>
    <property type="match status" value="1"/>
</dbReference>
<dbReference type="GO" id="GO:0005886">
    <property type="term" value="C:plasma membrane"/>
    <property type="evidence" value="ECO:0007669"/>
    <property type="project" value="UniProtKB-SubCell"/>
</dbReference>
<evidence type="ECO:0000313" key="9">
    <source>
        <dbReference type="EMBL" id="QLG61422.1"/>
    </source>
</evidence>
<feature type="transmembrane region" description="Helical" evidence="7">
    <location>
        <begin position="199"/>
        <end position="221"/>
    </location>
</feature>
<dbReference type="GeneID" id="56037114"/>
<keyword evidence="6 7" id="KW-0472">Membrane</keyword>
<dbReference type="PROSITE" id="PS50928">
    <property type="entry name" value="ABC_TM1"/>
    <property type="match status" value="1"/>
</dbReference>
<dbReference type="InterPro" id="IPR025966">
    <property type="entry name" value="OppC_N"/>
</dbReference>
<feature type="transmembrane region" description="Helical" evidence="7">
    <location>
        <begin position="110"/>
        <end position="132"/>
    </location>
</feature>
<name>A0A7D5QFI8_9EURY</name>
<feature type="transmembrane region" description="Helical" evidence="7">
    <location>
        <begin position="69"/>
        <end position="89"/>
    </location>
</feature>
<evidence type="ECO:0000256" key="1">
    <source>
        <dbReference type="ARBA" id="ARBA00004651"/>
    </source>
</evidence>
<dbReference type="Gene3D" id="1.10.3720.10">
    <property type="entry name" value="MetI-like"/>
    <property type="match status" value="1"/>
</dbReference>
<evidence type="ECO:0000256" key="6">
    <source>
        <dbReference type="ARBA" id="ARBA00023136"/>
    </source>
</evidence>
<dbReference type="InterPro" id="IPR035906">
    <property type="entry name" value="MetI-like_sf"/>
</dbReference>
<feature type="transmembrane region" description="Helical" evidence="7">
    <location>
        <begin position="38"/>
        <end position="57"/>
    </location>
</feature>
<evidence type="ECO:0000256" key="5">
    <source>
        <dbReference type="ARBA" id="ARBA00022989"/>
    </source>
</evidence>
<dbReference type="SUPFAM" id="SSF161098">
    <property type="entry name" value="MetI-like"/>
    <property type="match status" value="1"/>
</dbReference>
<accession>A0A7D5QFI8</accession>
<gene>
    <name evidence="9" type="ORF">HUG12_06605</name>
</gene>
<dbReference type="EMBL" id="CP058579">
    <property type="protein sequence ID" value="QLG61422.1"/>
    <property type="molecule type" value="Genomic_DNA"/>
</dbReference>
<comment type="subcellular location">
    <subcellularLocation>
        <location evidence="1 7">Cell membrane</location>
        <topology evidence="1 7">Multi-pass membrane protein</topology>
    </subcellularLocation>
</comment>
<dbReference type="Proteomes" id="UP000509626">
    <property type="component" value="Chromosome"/>
</dbReference>
<dbReference type="RefSeq" id="WP_179268007.1">
    <property type="nucleotide sequence ID" value="NZ_CP058579.1"/>
</dbReference>
<organism evidence="9 10">
    <name type="scientific">Halorarum salinum</name>
    <dbReference type="NCBI Taxonomy" id="2743089"/>
    <lineage>
        <taxon>Archaea</taxon>
        <taxon>Methanobacteriati</taxon>
        <taxon>Methanobacteriota</taxon>
        <taxon>Stenosarchaea group</taxon>
        <taxon>Halobacteria</taxon>
        <taxon>Halobacteriales</taxon>
        <taxon>Haloferacaceae</taxon>
        <taxon>Halorarum</taxon>
    </lineage>
</organism>
<sequence length="394" mass="42471">MSAEPDADRPSIDDRAPFETIDWEAIEASPRPALRTSVFLVALGSFAVAFLYDLLIVPPYEPTVASWDVTALDWLFMLTLLLVGCGLLVPLATNRRLIGHYWRRFRRNRAAVVSLWYLAAVFGLGIVGPAVLPQPTLNVAHSYLPPVGTTVPAYVPVECLGPVVEGACRGTWAHPLGTTRQGKDVLVLVVYGMRVSMEVGLVTSLLVVTIGTAVGAVAAYVGGLVDEVLMRYVDVQQTFPTFFLYLLLVYLFGGSLFLLIIIFGLTSWGGVARLVRSEALQRREEGYVTAAVVAGANRRAVVLRHIVPNVSNTVITATTLLIPGLVLAEAALSFLGLGDPTAPSWGQVIASGRGDLADAWWVSTVPGVFLFLTVLAFNFLGDALRDALDPRVEP</sequence>
<proteinExistence type="inferred from homology"/>
<feature type="domain" description="ABC transmembrane type-1" evidence="8">
    <location>
        <begin position="193"/>
        <end position="381"/>
    </location>
</feature>
<keyword evidence="5 7" id="KW-1133">Transmembrane helix</keyword>
<dbReference type="GO" id="GO:0055085">
    <property type="term" value="P:transmembrane transport"/>
    <property type="evidence" value="ECO:0007669"/>
    <property type="project" value="InterPro"/>
</dbReference>
<dbReference type="InterPro" id="IPR000515">
    <property type="entry name" value="MetI-like"/>
</dbReference>
<feature type="transmembrane region" description="Helical" evidence="7">
    <location>
        <begin position="359"/>
        <end position="380"/>
    </location>
</feature>
<dbReference type="AlphaFoldDB" id="A0A7D5QFI8"/>
<keyword evidence="4 7" id="KW-0812">Transmembrane</keyword>
<keyword evidence="10" id="KW-1185">Reference proteome</keyword>
<dbReference type="InterPro" id="IPR050366">
    <property type="entry name" value="BP-dependent_transpt_permease"/>
</dbReference>
<evidence type="ECO:0000259" key="8">
    <source>
        <dbReference type="PROSITE" id="PS50928"/>
    </source>
</evidence>
<feature type="transmembrane region" description="Helical" evidence="7">
    <location>
        <begin position="242"/>
        <end position="265"/>
    </location>
</feature>
<dbReference type="PANTHER" id="PTHR43386">
    <property type="entry name" value="OLIGOPEPTIDE TRANSPORT SYSTEM PERMEASE PROTEIN APPC"/>
    <property type="match status" value="1"/>
</dbReference>